<dbReference type="EMBL" id="LTAY01000048">
    <property type="protein sequence ID" value="OPX47406.1"/>
    <property type="molecule type" value="Genomic_DNA"/>
</dbReference>
<proteinExistence type="predicted"/>
<evidence type="ECO:0000313" key="2">
    <source>
        <dbReference type="Proteomes" id="UP000191448"/>
    </source>
</evidence>
<dbReference type="SUPFAM" id="SSF52540">
    <property type="entry name" value="P-loop containing nucleoside triphosphate hydrolases"/>
    <property type="match status" value="1"/>
</dbReference>
<reference evidence="1 2" key="1">
    <citation type="submission" date="2016-02" db="EMBL/GenBank/DDBJ databases">
        <title>Genome sequence of Clostridium thermobutyricum DSM 4928.</title>
        <authorList>
            <person name="Poehlein A."/>
            <person name="Daniel R."/>
        </authorList>
    </citation>
    <scope>NUCLEOTIDE SEQUENCE [LARGE SCALE GENOMIC DNA]</scope>
    <source>
        <strain evidence="1 2">DSM 4928</strain>
    </source>
</reference>
<dbReference type="InterPro" id="IPR027417">
    <property type="entry name" value="P-loop_NTPase"/>
</dbReference>
<accession>A0A1V4SU42</accession>
<dbReference type="Proteomes" id="UP000191448">
    <property type="component" value="Unassembled WGS sequence"/>
</dbReference>
<evidence type="ECO:0008006" key="3">
    <source>
        <dbReference type="Google" id="ProtNLM"/>
    </source>
</evidence>
<protein>
    <recommendedName>
        <fullName evidence="3">ATPase</fullName>
    </recommendedName>
</protein>
<dbReference type="AlphaFoldDB" id="A0A1V4SU42"/>
<dbReference type="OrthoDB" id="9781752at2"/>
<organism evidence="1 2">
    <name type="scientific">Clostridium thermobutyricum DSM 4928</name>
    <dbReference type="NCBI Taxonomy" id="1121339"/>
    <lineage>
        <taxon>Bacteria</taxon>
        <taxon>Bacillati</taxon>
        <taxon>Bacillota</taxon>
        <taxon>Clostridia</taxon>
        <taxon>Eubacteriales</taxon>
        <taxon>Clostridiaceae</taxon>
        <taxon>Clostridium</taxon>
    </lineage>
</organism>
<evidence type="ECO:0000313" key="1">
    <source>
        <dbReference type="EMBL" id="OPX47406.1"/>
    </source>
</evidence>
<gene>
    <name evidence="1" type="ORF">CLTHE_19690</name>
</gene>
<comment type="caution">
    <text evidence="1">The sequence shown here is derived from an EMBL/GenBank/DDBJ whole genome shotgun (WGS) entry which is preliminary data.</text>
</comment>
<name>A0A1V4SU42_9CLOT</name>
<sequence length="361" mass="40660">MEKNTDRHMFLGGNTSEGFHSFFDYIISQNDATKIYCLKGGPGTGKSSLMKKVAFYFGSKGFNIEQFHCSSDDQSLDGILIKELKVALLDGTSPHSIDPKTPGAVDKIIDLAVALNEKEISQYKDEIISVNNVVSNLFKRAYKYFKAASIIYEDWASLNKIALDKNLLFKFKVSLKDMIFPDCRIAPLGKERHLFSTAFSPNGVVSFTETLTKNLDSIYILKGETGLCKSEILEDLANTAIGYGYNVEYYHNPILPKKISHIIIPDLNIGVFSENEIYKLNLTGTAFNLNNMCDTNKLSILKDEIDFNKYEFDTLLNKGLSLIAEAKLTHDTLEKYYVKNMNFDIVNSIYDDLIKEIESLG</sequence>
<dbReference type="RefSeq" id="WP_080023164.1">
    <property type="nucleotide sequence ID" value="NZ_LTAY01000048.1"/>
</dbReference>